<evidence type="ECO:0000313" key="1">
    <source>
        <dbReference type="EMBL" id="QLF70818.1"/>
    </source>
</evidence>
<proteinExistence type="predicted"/>
<reference evidence="1 2" key="1">
    <citation type="submission" date="2020-06" db="EMBL/GenBank/DDBJ databases">
        <title>Genome sequence of Rhizobium sp strain ADMK78.</title>
        <authorList>
            <person name="Rahi P."/>
        </authorList>
    </citation>
    <scope>NUCLEOTIDE SEQUENCE [LARGE SCALE GENOMIC DNA]</scope>
    <source>
        <strain evidence="1 2">ADMK78</strain>
    </source>
</reference>
<dbReference type="EMBL" id="CP058350">
    <property type="protein sequence ID" value="QLF70818.1"/>
    <property type="molecule type" value="Genomic_DNA"/>
</dbReference>
<evidence type="ECO:0000313" key="2">
    <source>
        <dbReference type="Proteomes" id="UP000308530"/>
    </source>
</evidence>
<accession>A0ABX6QQI2</accession>
<evidence type="ECO:0008006" key="3">
    <source>
        <dbReference type="Google" id="ProtNLM"/>
    </source>
</evidence>
<name>A0ABX6QQI2_9HYPH</name>
<dbReference type="Proteomes" id="UP000308530">
    <property type="component" value="Chromosome"/>
</dbReference>
<organism evidence="1 2">
    <name type="scientific">Peteryoungia desertarenae</name>
    <dbReference type="NCBI Taxonomy" id="1813451"/>
    <lineage>
        <taxon>Bacteria</taxon>
        <taxon>Pseudomonadati</taxon>
        <taxon>Pseudomonadota</taxon>
        <taxon>Alphaproteobacteria</taxon>
        <taxon>Hyphomicrobiales</taxon>
        <taxon>Rhizobiaceae</taxon>
        <taxon>Peteryoungia</taxon>
    </lineage>
</organism>
<sequence>MAKSFLRAAFDNIVDARQRRADLYATGALLSLDDKSLAALGLTRDELRRRPSMTSII</sequence>
<dbReference type="RefSeq" id="WP_171033668.1">
    <property type="nucleotide sequence ID" value="NZ_CP058350.1"/>
</dbReference>
<protein>
    <recommendedName>
        <fullName evidence="3">Aminoglycoside phosphotransferase</fullName>
    </recommendedName>
</protein>
<gene>
    <name evidence="1" type="ORF">FE840_015420</name>
</gene>
<keyword evidence="2" id="KW-1185">Reference proteome</keyword>